<dbReference type="AlphaFoldDB" id="A0A8R2B8W7"/>
<dbReference type="PANTHER" id="PTHR45749:SF21">
    <property type="entry name" value="DUF4371 DOMAIN-CONTAINING PROTEIN"/>
    <property type="match status" value="1"/>
</dbReference>
<organism evidence="2 3">
    <name type="scientific">Acyrthosiphon pisum</name>
    <name type="common">Pea aphid</name>
    <dbReference type="NCBI Taxonomy" id="7029"/>
    <lineage>
        <taxon>Eukaryota</taxon>
        <taxon>Metazoa</taxon>
        <taxon>Ecdysozoa</taxon>
        <taxon>Arthropoda</taxon>
        <taxon>Hexapoda</taxon>
        <taxon>Insecta</taxon>
        <taxon>Pterygota</taxon>
        <taxon>Neoptera</taxon>
        <taxon>Paraneoptera</taxon>
        <taxon>Hemiptera</taxon>
        <taxon>Sternorrhyncha</taxon>
        <taxon>Aphidomorpha</taxon>
        <taxon>Aphidoidea</taxon>
        <taxon>Aphididae</taxon>
        <taxon>Macrosiphini</taxon>
        <taxon>Acyrthosiphon</taxon>
    </lineage>
</organism>
<dbReference type="KEGG" id="api:103310544"/>
<evidence type="ECO:0000313" key="3">
    <source>
        <dbReference type="Proteomes" id="UP000007819"/>
    </source>
</evidence>
<dbReference type="Proteomes" id="UP000007819">
    <property type="component" value="Chromosome X"/>
</dbReference>
<name>A0A8R2B8W7_ACYPI</name>
<sequence>MSLRGKTDSGRINVDEEVKTGGKFRELLKFRVKAGDEILKKHLTEGSSNAQFTSAKVQNQLINICSDIISEKIVEKVNRAKIFSVMADETTDVSKQEQMSLCIRYIDPDLTCPLIREDFLKFVVVSDLSGQGLAKTIIENLQSAGINLNFLIGQSYDGAAYMSGHLNGAQAVIRKKYPKALFVHFSAHSLNLAINDACKITVVRNTVGSVSSVCNFFRGSAQRTDVLKKHVINHFPSSR</sequence>
<protein>
    <recommendedName>
        <fullName evidence="1">DUF4371 domain-containing protein</fullName>
    </recommendedName>
</protein>
<dbReference type="EnsemblMetazoa" id="XM_008189174.1">
    <property type="protein sequence ID" value="XP_008187396.1"/>
    <property type="gene ID" value="LOC103310544"/>
</dbReference>
<dbReference type="OrthoDB" id="6614843at2759"/>
<dbReference type="Pfam" id="PF14291">
    <property type="entry name" value="DUF4371"/>
    <property type="match status" value="1"/>
</dbReference>
<keyword evidence="3" id="KW-1185">Reference proteome</keyword>
<dbReference type="RefSeq" id="XP_008187396.1">
    <property type="nucleotide sequence ID" value="XM_008189174.1"/>
</dbReference>
<proteinExistence type="predicted"/>
<dbReference type="PANTHER" id="PTHR45749">
    <property type="match status" value="1"/>
</dbReference>
<feature type="domain" description="DUF4371" evidence="1">
    <location>
        <begin position="15"/>
        <end position="168"/>
    </location>
</feature>
<evidence type="ECO:0000313" key="2">
    <source>
        <dbReference type="EnsemblMetazoa" id="XP_008187396.1"/>
    </source>
</evidence>
<accession>A0A8R2B8W7</accession>
<reference evidence="3" key="1">
    <citation type="submission" date="2010-06" db="EMBL/GenBank/DDBJ databases">
        <authorList>
            <person name="Jiang H."/>
            <person name="Abraham K."/>
            <person name="Ali S."/>
            <person name="Alsbrooks S.L."/>
            <person name="Anim B.N."/>
            <person name="Anosike U.S."/>
            <person name="Attaway T."/>
            <person name="Bandaranaike D.P."/>
            <person name="Battles P.K."/>
            <person name="Bell S.N."/>
            <person name="Bell A.V."/>
            <person name="Beltran B."/>
            <person name="Bickham C."/>
            <person name="Bustamante Y."/>
            <person name="Caleb T."/>
            <person name="Canada A."/>
            <person name="Cardenas V."/>
            <person name="Carter K."/>
            <person name="Chacko J."/>
            <person name="Chandrabose M.N."/>
            <person name="Chavez D."/>
            <person name="Chavez A."/>
            <person name="Chen L."/>
            <person name="Chu H.-S."/>
            <person name="Claassen K.J."/>
            <person name="Cockrell R."/>
            <person name="Collins M."/>
            <person name="Cooper J.A."/>
            <person name="Cree A."/>
            <person name="Curry S.M."/>
            <person name="Da Y."/>
            <person name="Dao M.D."/>
            <person name="Das B."/>
            <person name="Davila M.-L."/>
            <person name="Davy-Carroll L."/>
            <person name="Denson S."/>
            <person name="Dinh H."/>
            <person name="Ebong V.E."/>
            <person name="Edwards J.R."/>
            <person name="Egan A."/>
            <person name="El-Daye J."/>
            <person name="Escobedo L."/>
            <person name="Fernandez S."/>
            <person name="Fernando P.R."/>
            <person name="Flagg N."/>
            <person name="Forbes L.D."/>
            <person name="Fowler R.G."/>
            <person name="Fu Q."/>
            <person name="Gabisi R.A."/>
            <person name="Ganer J."/>
            <person name="Garbino Pronczuk A."/>
            <person name="Garcia R.M."/>
            <person name="Garner T."/>
            <person name="Garrett T.E."/>
            <person name="Gonzalez D.A."/>
            <person name="Hamid H."/>
            <person name="Hawkins E.S."/>
            <person name="Hirani K."/>
            <person name="Hogues M.E."/>
            <person name="Hollins B."/>
            <person name="Hsiao C.-H."/>
            <person name="Jabil R."/>
            <person name="James M.L."/>
            <person name="Jhangiani S.N."/>
            <person name="Johnson B."/>
            <person name="Johnson Q."/>
            <person name="Joshi V."/>
            <person name="Kalu J.B."/>
            <person name="Kam C."/>
            <person name="Kashfia A."/>
            <person name="Keebler J."/>
            <person name="Kisamo H."/>
            <person name="Kovar C.L."/>
            <person name="Lago L.A."/>
            <person name="Lai C.-Y."/>
            <person name="Laidlaw J."/>
            <person name="Lara F."/>
            <person name="Le T.-K."/>
            <person name="Lee S.L."/>
            <person name="Legall F.H."/>
            <person name="Lemon S.J."/>
            <person name="Lewis L.R."/>
            <person name="Li B."/>
            <person name="Liu Y."/>
            <person name="Liu Y.-S."/>
            <person name="Lopez J."/>
            <person name="Lozado R.J."/>
            <person name="Lu J."/>
            <person name="Madu R.C."/>
            <person name="Maheshwari M."/>
            <person name="Maheshwari R."/>
            <person name="Malloy K."/>
            <person name="Martinez E."/>
            <person name="Mathew T."/>
            <person name="Mercado I.C."/>
            <person name="Mercado C."/>
            <person name="Meyer B."/>
            <person name="Montgomery K."/>
            <person name="Morgan M.B."/>
            <person name="Munidasa M."/>
            <person name="Nazareth L.V."/>
            <person name="Nelson J."/>
            <person name="Ng B.M."/>
            <person name="Nguyen N.B."/>
            <person name="Nguyen P.Q."/>
            <person name="Nguyen T."/>
            <person name="Obregon M."/>
            <person name="Okwuonu G.O."/>
            <person name="Onwere C.G."/>
            <person name="Orozco G."/>
            <person name="Parra A."/>
            <person name="Patel S."/>
            <person name="Patil S."/>
            <person name="Perez A."/>
            <person name="Perez Y."/>
            <person name="Pham C."/>
            <person name="Primus E.L."/>
            <person name="Pu L.-L."/>
            <person name="Puazo M."/>
            <person name="Qin X."/>
            <person name="Quiroz J.B."/>
            <person name="Reese J."/>
            <person name="Richards S."/>
            <person name="Rives C.M."/>
            <person name="Robberts R."/>
            <person name="Ruiz S.J."/>
            <person name="Ruiz M.J."/>
            <person name="Santibanez J."/>
            <person name="Schneider B.W."/>
            <person name="Sisson I."/>
            <person name="Smith M."/>
            <person name="Sodergren E."/>
            <person name="Song X.-Z."/>
            <person name="Song B.B."/>
            <person name="Summersgill H."/>
            <person name="Thelus R."/>
            <person name="Thornton R.D."/>
            <person name="Trejos Z.Y."/>
            <person name="Usmani K."/>
            <person name="Vattathil S."/>
            <person name="Villasana D."/>
            <person name="Walker D.L."/>
            <person name="Wang S."/>
            <person name="Wang K."/>
            <person name="White C.S."/>
            <person name="Williams A.C."/>
            <person name="Williamson J."/>
            <person name="Wilson K."/>
            <person name="Woghiren I.O."/>
            <person name="Woodworth J.R."/>
            <person name="Worley K.C."/>
            <person name="Wright R.A."/>
            <person name="Wu W."/>
            <person name="Young L."/>
            <person name="Zhang L."/>
            <person name="Zhang J."/>
            <person name="Zhu Y."/>
            <person name="Muzny D.M."/>
            <person name="Weinstock G."/>
            <person name="Gibbs R.A."/>
        </authorList>
    </citation>
    <scope>NUCLEOTIDE SEQUENCE [LARGE SCALE GENOMIC DNA]</scope>
    <source>
        <strain evidence="3">LSR1</strain>
    </source>
</reference>
<evidence type="ECO:0000259" key="1">
    <source>
        <dbReference type="Pfam" id="PF14291"/>
    </source>
</evidence>
<reference evidence="2" key="2">
    <citation type="submission" date="2022-06" db="UniProtKB">
        <authorList>
            <consortium name="EnsemblMetazoa"/>
        </authorList>
    </citation>
    <scope>IDENTIFICATION</scope>
</reference>
<dbReference type="InterPro" id="IPR025398">
    <property type="entry name" value="DUF4371"/>
</dbReference>
<dbReference type="GeneID" id="103310544"/>